<name>A0A239A8C8_9PSEU</name>
<sequence>MTNPLHDVGSPETAWTTVNTRENFPGVATPLGWTFWRDPLERGMKQAFCELGVLPSREVTVRDSIDERFSAAVYGRFAANIDCLRRAADLMPGTSGDALEEQLLGSVRPDVRGSQSKRRYPIVACKMPWNVVRLPKRIHRLRAETDQWWRTVTAPGGIPDAATARSVMIDAARRFERVMCPHSIVTLLGTGIFDEISKIADSSGNPGIATSLITGFGDVEEAKSANELWEVSRGVLSLEDFLERHGYHAPVEAEISSRSWREDPTPVRRLAETYDGLADSSSPTARASRQVQEREEAERRVFAGLGALGRLRASLVLKIAKRYIPLREVGKAAFVQTIDGARAAARVIGADLEARGMVSSADDVYYLTVDEVIRELPNDVEAVVQQRRAIYDEYRQLTLPDQWVGSPTPVSNRAAEEPDSEVSGMPVSPGVVEGKARVIHDADATELEDGEVLVCATTDPSWASLFLVASAVVIDIGGPLSHGAIVAREMGIPCVINTGNGTRVIKTGDKLRVNGSDGAIELLEHTDAASAP</sequence>
<dbReference type="Gene3D" id="3.50.30.10">
    <property type="entry name" value="Phosphohistidine domain"/>
    <property type="match status" value="1"/>
</dbReference>
<keyword evidence="3" id="KW-0670">Pyruvate</keyword>
<feature type="region of interest" description="Disordered" evidence="1">
    <location>
        <begin position="406"/>
        <end position="427"/>
    </location>
</feature>
<proteinExistence type="predicted"/>
<dbReference type="InterPro" id="IPR008279">
    <property type="entry name" value="PEP-util_enz_mobile_dom"/>
</dbReference>
<dbReference type="Proteomes" id="UP000198348">
    <property type="component" value="Unassembled WGS sequence"/>
</dbReference>
<dbReference type="PANTHER" id="PTHR43615">
    <property type="entry name" value="PHOSPHOENOLPYRUVATE SYNTHASE-RELATED"/>
    <property type="match status" value="1"/>
</dbReference>
<dbReference type="SUPFAM" id="SSF52009">
    <property type="entry name" value="Phosphohistidine domain"/>
    <property type="match status" value="1"/>
</dbReference>
<accession>A0A239A8C8</accession>
<dbReference type="GO" id="GO:0016301">
    <property type="term" value="F:kinase activity"/>
    <property type="evidence" value="ECO:0007669"/>
    <property type="project" value="UniProtKB-KW"/>
</dbReference>
<feature type="region of interest" description="Disordered" evidence="1">
    <location>
        <begin position="273"/>
        <end position="293"/>
    </location>
</feature>
<dbReference type="InterPro" id="IPR051549">
    <property type="entry name" value="PEP_Utilizing_Enz"/>
</dbReference>
<evidence type="ECO:0000259" key="2">
    <source>
        <dbReference type="Pfam" id="PF00391"/>
    </source>
</evidence>
<dbReference type="AlphaFoldDB" id="A0A239A8C8"/>
<dbReference type="Pfam" id="PF00391">
    <property type="entry name" value="PEP-utilizers"/>
    <property type="match status" value="1"/>
</dbReference>
<gene>
    <name evidence="3" type="ORF">SAMN06265360_1322</name>
</gene>
<evidence type="ECO:0000313" key="3">
    <source>
        <dbReference type="EMBL" id="SNR91338.1"/>
    </source>
</evidence>
<keyword evidence="3" id="KW-0418">Kinase</keyword>
<organism evidence="3 4">
    <name type="scientific">Haloechinothrix alba</name>
    <dbReference type="NCBI Taxonomy" id="664784"/>
    <lineage>
        <taxon>Bacteria</taxon>
        <taxon>Bacillati</taxon>
        <taxon>Actinomycetota</taxon>
        <taxon>Actinomycetes</taxon>
        <taxon>Pseudonocardiales</taxon>
        <taxon>Pseudonocardiaceae</taxon>
        <taxon>Haloechinothrix</taxon>
    </lineage>
</organism>
<protein>
    <submittedName>
        <fullName evidence="3">Pyruvate, water dikinase</fullName>
    </submittedName>
</protein>
<dbReference type="InterPro" id="IPR036637">
    <property type="entry name" value="Phosphohistidine_dom_sf"/>
</dbReference>
<evidence type="ECO:0000256" key="1">
    <source>
        <dbReference type="SAM" id="MobiDB-lite"/>
    </source>
</evidence>
<dbReference type="EMBL" id="FZNW01000032">
    <property type="protein sequence ID" value="SNR91338.1"/>
    <property type="molecule type" value="Genomic_DNA"/>
</dbReference>
<dbReference type="OrthoDB" id="9765468at2"/>
<evidence type="ECO:0000313" key="4">
    <source>
        <dbReference type="Proteomes" id="UP000198348"/>
    </source>
</evidence>
<dbReference type="PANTHER" id="PTHR43615:SF1">
    <property type="entry name" value="PPDK_N DOMAIN-CONTAINING PROTEIN"/>
    <property type="match status" value="1"/>
</dbReference>
<keyword evidence="3" id="KW-0808">Transferase</keyword>
<reference evidence="3 4" key="1">
    <citation type="submission" date="2017-06" db="EMBL/GenBank/DDBJ databases">
        <authorList>
            <person name="Kim H.J."/>
            <person name="Triplett B.A."/>
        </authorList>
    </citation>
    <scope>NUCLEOTIDE SEQUENCE [LARGE SCALE GENOMIC DNA]</scope>
    <source>
        <strain evidence="3 4">DSM 45207</strain>
    </source>
</reference>
<feature type="domain" description="PEP-utilising enzyme mobile" evidence="2">
    <location>
        <begin position="448"/>
        <end position="518"/>
    </location>
</feature>
<keyword evidence="4" id="KW-1185">Reference proteome</keyword>